<keyword evidence="2" id="KW-0548">Nucleotidyltransferase</keyword>
<dbReference type="InterPro" id="IPR007094">
    <property type="entry name" value="RNA-dir_pol_PSvirus"/>
</dbReference>
<dbReference type="Pfam" id="PF00680">
    <property type="entry name" value="RdRP_1"/>
    <property type="match status" value="1"/>
</dbReference>
<evidence type="ECO:0000256" key="3">
    <source>
        <dbReference type="ARBA" id="ARBA00022953"/>
    </source>
</evidence>
<evidence type="ECO:0000256" key="1">
    <source>
        <dbReference type="ARBA" id="ARBA00022679"/>
    </source>
</evidence>
<name>A0A1L3KLN4_9VIRU</name>
<evidence type="ECO:0000256" key="2">
    <source>
        <dbReference type="ARBA" id="ARBA00022695"/>
    </source>
</evidence>
<reference evidence="5" key="1">
    <citation type="journal article" date="2016" name="Nature">
        <title>Redefining the invertebrate RNA virosphere.</title>
        <authorList>
            <person name="Shi M."/>
            <person name="Lin X.D."/>
            <person name="Tian J.H."/>
            <person name="Chen L.J."/>
            <person name="Chen X."/>
            <person name="Li C.X."/>
            <person name="Qin X.C."/>
            <person name="Li J."/>
            <person name="Cao J.P."/>
            <person name="Eden J.S."/>
            <person name="Buchmann J."/>
            <person name="Wang W."/>
            <person name="Xu J."/>
            <person name="Holmes E.C."/>
            <person name="Zhang Y.Z."/>
        </authorList>
    </citation>
    <scope>NUCLEOTIDE SEQUENCE</scope>
    <source>
        <strain evidence="5">WHWN52466</strain>
    </source>
</reference>
<protein>
    <submittedName>
        <fullName evidence="5">RdRp</fullName>
    </submittedName>
</protein>
<dbReference type="PROSITE" id="PS50507">
    <property type="entry name" value="RDRP_SSRNA_POS"/>
    <property type="match status" value="1"/>
</dbReference>
<dbReference type="GO" id="GO:0039694">
    <property type="term" value="P:viral RNA genome replication"/>
    <property type="evidence" value="ECO:0007669"/>
    <property type="project" value="InterPro"/>
</dbReference>
<dbReference type="InterPro" id="IPR043502">
    <property type="entry name" value="DNA/RNA_pol_sf"/>
</dbReference>
<proteinExistence type="predicted"/>
<dbReference type="GO" id="GO:0006351">
    <property type="term" value="P:DNA-templated transcription"/>
    <property type="evidence" value="ECO:0007669"/>
    <property type="project" value="InterPro"/>
</dbReference>
<dbReference type="InterPro" id="IPR001205">
    <property type="entry name" value="RNA-dir_pol_C"/>
</dbReference>
<keyword evidence="3" id="KW-0693">Viral RNA replication</keyword>
<dbReference type="EMBL" id="KX884206">
    <property type="protein sequence ID" value="APG78321.1"/>
    <property type="molecule type" value="Genomic_RNA"/>
</dbReference>
<keyword evidence="1" id="KW-0808">Transferase</keyword>
<evidence type="ECO:0000259" key="4">
    <source>
        <dbReference type="PROSITE" id="PS50507"/>
    </source>
</evidence>
<dbReference type="GO" id="GO:0003968">
    <property type="term" value="F:RNA-directed RNA polymerase activity"/>
    <property type="evidence" value="ECO:0007669"/>
    <property type="project" value="InterPro"/>
</dbReference>
<sequence>MQFPVRTKIADVIFSCVRDRPQPTKVDSPHTKDVAPILRKFLARHAPRPANFVIPEFPFLKEHYRVRHLLDAINNLSQQSLTSSPGFFYKSKGFRTVKDVISSHENVRRIRARAHHIKSGHGKPLPVCTVSVARAVYDMEKKEVKRRVAWNFPFLVRIYEQMFAQPIIEQLPEHYILDPRTHHNTLCGIGGVKTDFSNFDASVPYWLLEACVNNLFSRIEDEYEDGGKKITLMPLLDAIRQYILRTPYIYKGRRFVKYHGVPSGSAFTNILDSMASYALLFNAHRKCLGPLYIATYGDDAAYRCEGCRFEDVARYLEGECGMKVKKEEGLGNNCLVYCKKYCYLGEPIHPTLWFINILNCVRHWKYRRGVAWQLAHWPFNPTPDQYDLLIKRYRARPGPLPRRLLEYLNLLRE</sequence>
<feature type="domain" description="RdRp catalytic" evidence="4">
    <location>
        <begin position="189"/>
        <end position="312"/>
    </location>
</feature>
<accession>A0A1L3KLN4</accession>
<evidence type="ECO:0000313" key="5">
    <source>
        <dbReference type="EMBL" id="APG78321.1"/>
    </source>
</evidence>
<organism evidence="5">
    <name type="scientific">Hubei partiti-like virus 51</name>
    <dbReference type="NCBI Taxonomy" id="1923060"/>
    <lineage>
        <taxon>Viruses</taxon>
        <taxon>Riboviria</taxon>
    </lineage>
</organism>
<dbReference type="GO" id="GO:0003723">
    <property type="term" value="F:RNA binding"/>
    <property type="evidence" value="ECO:0007669"/>
    <property type="project" value="InterPro"/>
</dbReference>
<dbReference type="SUPFAM" id="SSF56672">
    <property type="entry name" value="DNA/RNA polymerases"/>
    <property type="match status" value="1"/>
</dbReference>